<dbReference type="InterPro" id="IPR002347">
    <property type="entry name" value="SDR_fam"/>
</dbReference>
<organism evidence="1 2">
    <name type="scientific">Pseudomonas oryzihabitans</name>
    <dbReference type="NCBI Taxonomy" id="47885"/>
    <lineage>
        <taxon>Bacteria</taxon>
        <taxon>Pseudomonadati</taxon>
        <taxon>Pseudomonadota</taxon>
        <taxon>Gammaproteobacteria</taxon>
        <taxon>Pseudomonadales</taxon>
        <taxon>Pseudomonadaceae</taxon>
        <taxon>Pseudomonas</taxon>
    </lineage>
</organism>
<dbReference type="Proteomes" id="UP000064137">
    <property type="component" value="Chromosome"/>
</dbReference>
<dbReference type="EMBL" id="CP013987">
    <property type="protein sequence ID" value="ALZ86508.1"/>
    <property type="molecule type" value="Genomic_DNA"/>
</dbReference>
<dbReference type="KEGG" id="por:APT59_20700"/>
<dbReference type="PANTHER" id="PTHR43544">
    <property type="entry name" value="SHORT-CHAIN DEHYDROGENASE/REDUCTASE"/>
    <property type="match status" value="1"/>
</dbReference>
<dbReference type="GO" id="GO:0005737">
    <property type="term" value="C:cytoplasm"/>
    <property type="evidence" value="ECO:0007669"/>
    <property type="project" value="TreeGrafter"/>
</dbReference>
<dbReference type="OrthoDB" id="9785826at2"/>
<reference evidence="1 2" key="1">
    <citation type="submission" date="2016-01" db="EMBL/GenBank/DDBJ databases">
        <title>Annotation of Pseudomonas oryzihabitans USDA-ARS-USMARC-56511.</title>
        <authorList>
            <person name="Harhay G.P."/>
            <person name="Harhay D.M."/>
            <person name="Smith T.P.L."/>
            <person name="Bono J.L."/>
            <person name="Heaton M.P."/>
            <person name="Clawson M.L."/>
            <person name="Chitko-Mckown C.G."/>
            <person name="Capik S.F."/>
            <person name="DeDonder K.D."/>
            <person name="Apley M.D."/>
            <person name="Lubbers B.V."/>
            <person name="White B.J."/>
            <person name="Larson R.L."/>
        </authorList>
    </citation>
    <scope>NUCLEOTIDE SEQUENCE [LARGE SCALE GENOMIC DNA]</scope>
    <source>
        <strain evidence="1 2">USDA-ARS-USMARC-56511</strain>
    </source>
</reference>
<protein>
    <submittedName>
        <fullName evidence="1">C-factor</fullName>
    </submittedName>
</protein>
<accession>A0A0U4WPD1</accession>
<evidence type="ECO:0000313" key="1">
    <source>
        <dbReference type="EMBL" id="ALZ86508.1"/>
    </source>
</evidence>
<dbReference type="Gene3D" id="3.40.50.720">
    <property type="entry name" value="NAD(P)-binding Rossmann-like Domain"/>
    <property type="match status" value="1"/>
</dbReference>
<dbReference type="GO" id="GO:0016491">
    <property type="term" value="F:oxidoreductase activity"/>
    <property type="evidence" value="ECO:0007669"/>
    <property type="project" value="TreeGrafter"/>
</dbReference>
<dbReference type="Pfam" id="PF00106">
    <property type="entry name" value="adh_short"/>
    <property type="match status" value="1"/>
</dbReference>
<dbReference type="AlphaFoldDB" id="A0A0U4WPD1"/>
<dbReference type="PANTHER" id="PTHR43544:SF12">
    <property type="entry name" value="NAD(P)-BINDING ROSSMANN-FOLD SUPERFAMILY PROTEIN"/>
    <property type="match status" value="1"/>
</dbReference>
<sequence>MTFWQRLEHPAQALVYGATGGLGLALCEQLLTRDDVGLVWACARQAEAHEGLTELARQHGPRLRRLDVDPLAATDLATRLAGATPRLDLLLCASGLLQGEQAQAEKSLAQVGQAGLVESYLANAVLPLLLIRQLTPLLKGQHPCQIAALSARVGSIGDNRLGGWYGYRMAKAALNQGLRCASIELARLNPQSCVLALHPGTTDTALSRPFQARVPADKLFTPGYAAERLLEVLAARTPAETGSFWDWQGQAVAW</sequence>
<dbReference type="SUPFAM" id="SSF51735">
    <property type="entry name" value="NAD(P)-binding Rossmann-fold domains"/>
    <property type="match status" value="1"/>
</dbReference>
<dbReference type="RefSeq" id="WP_059316562.1">
    <property type="nucleotide sequence ID" value="NZ_CP013987.1"/>
</dbReference>
<dbReference type="InterPro" id="IPR036291">
    <property type="entry name" value="NAD(P)-bd_dom_sf"/>
</dbReference>
<gene>
    <name evidence="1" type="ORF">APT59_20700</name>
</gene>
<dbReference type="InterPro" id="IPR051468">
    <property type="entry name" value="Fungal_SecMetab_SDRs"/>
</dbReference>
<proteinExistence type="predicted"/>
<name>A0A0U4WPD1_9PSED</name>
<dbReference type="PRINTS" id="PR00081">
    <property type="entry name" value="GDHRDH"/>
</dbReference>
<evidence type="ECO:0000313" key="2">
    <source>
        <dbReference type="Proteomes" id="UP000064137"/>
    </source>
</evidence>